<feature type="compositionally biased region" description="Polar residues" evidence="1">
    <location>
        <begin position="173"/>
        <end position="182"/>
    </location>
</feature>
<dbReference type="OMA" id="YSKQAQH"/>
<dbReference type="Proteomes" id="UP000053890">
    <property type="component" value="Unassembled WGS sequence"/>
</dbReference>
<evidence type="ECO:0000256" key="1">
    <source>
        <dbReference type="SAM" id="MobiDB-lite"/>
    </source>
</evidence>
<dbReference type="OrthoDB" id="2552817at2759"/>
<evidence type="ECO:0000313" key="3">
    <source>
        <dbReference type="Proteomes" id="UP000053890"/>
    </source>
</evidence>
<accession>A0A194SA53</accession>
<protein>
    <recommendedName>
        <fullName evidence="4">Proteophosphoglycan ppg4</fullName>
    </recommendedName>
</protein>
<dbReference type="RefSeq" id="XP_018273536.1">
    <property type="nucleotide sequence ID" value="XM_018418844.1"/>
</dbReference>
<dbReference type="AlphaFoldDB" id="A0A194SA53"/>
<dbReference type="EMBL" id="KQ474074">
    <property type="protein sequence ID" value="KPV77487.1"/>
    <property type="molecule type" value="Genomic_DNA"/>
</dbReference>
<gene>
    <name evidence="2" type="ORF">RHOBADRAFT_65993</name>
</gene>
<evidence type="ECO:0008006" key="4">
    <source>
        <dbReference type="Google" id="ProtNLM"/>
    </source>
</evidence>
<organism evidence="2 3">
    <name type="scientific">Rhodotorula graminis (strain WP1)</name>
    <dbReference type="NCBI Taxonomy" id="578459"/>
    <lineage>
        <taxon>Eukaryota</taxon>
        <taxon>Fungi</taxon>
        <taxon>Dikarya</taxon>
        <taxon>Basidiomycota</taxon>
        <taxon>Pucciniomycotina</taxon>
        <taxon>Microbotryomycetes</taxon>
        <taxon>Sporidiobolales</taxon>
        <taxon>Sporidiobolaceae</taxon>
        <taxon>Rhodotorula</taxon>
    </lineage>
</organism>
<proteinExistence type="predicted"/>
<sequence length="198" mass="19639">MSNNESISNKVGNATGGAVGDETIVHQATHLASSTLDYAKGLVGLGQDAGAKSGEDAANNAHGANSQHTLGELVGEARDLAANVLHTASDVIATGAAKAQDAAGDAQQSAESGAPKGYVAQARDLAAGALQQVEGLIATGQKKVEQSDLKGQADQAASTLGQKVDETKKAATSAAQDASETTKGYAAAAQKDVADKTA</sequence>
<dbReference type="GeneID" id="28979291"/>
<feature type="region of interest" description="Disordered" evidence="1">
    <location>
        <begin position="143"/>
        <end position="198"/>
    </location>
</feature>
<keyword evidence="3" id="KW-1185">Reference proteome</keyword>
<reference evidence="2 3" key="1">
    <citation type="journal article" date="2015" name="Front. Microbiol.">
        <title>Genome sequence of the plant growth promoting endophytic yeast Rhodotorula graminis WP1.</title>
        <authorList>
            <person name="Firrincieli A."/>
            <person name="Otillar R."/>
            <person name="Salamov A."/>
            <person name="Schmutz J."/>
            <person name="Khan Z."/>
            <person name="Redman R.S."/>
            <person name="Fleck N.D."/>
            <person name="Lindquist E."/>
            <person name="Grigoriev I.V."/>
            <person name="Doty S.L."/>
        </authorList>
    </citation>
    <scope>NUCLEOTIDE SEQUENCE [LARGE SCALE GENOMIC DNA]</scope>
    <source>
        <strain evidence="2 3">WP1</strain>
    </source>
</reference>
<name>A0A194SA53_RHOGW</name>
<evidence type="ECO:0000313" key="2">
    <source>
        <dbReference type="EMBL" id="KPV77487.1"/>
    </source>
</evidence>